<protein>
    <submittedName>
        <fullName evidence="1">Uncharacterized protein</fullName>
    </submittedName>
</protein>
<dbReference type="EnsemblPlants" id="Kaladp0824s0006.1.v1.1">
    <property type="protein sequence ID" value="Kaladp0824s0006.1.v1.1.CDS.1"/>
    <property type="gene ID" value="Kaladp0824s0006.v1.1"/>
</dbReference>
<organism evidence="1 2">
    <name type="scientific">Kalanchoe fedtschenkoi</name>
    <name type="common">Lavender scallops</name>
    <name type="synonym">South American air plant</name>
    <dbReference type="NCBI Taxonomy" id="63787"/>
    <lineage>
        <taxon>Eukaryota</taxon>
        <taxon>Viridiplantae</taxon>
        <taxon>Streptophyta</taxon>
        <taxon>Embryophyta</taxon>
        <taxon>Tracheophyta</taxon>
        <taxon>Spermatophyta</taxon>
        <taxon>Magnoliopsida</taxon>
        <taxon>eudicotyledons</taxon>
        <taxon>Gunneridae</taxon>
        <taxon>Pentapetalae</taxon>
        <taxon>Saxifragales</taxon>
        <taxon>Crassulaceae</taxon>
        <taxon>Kalanchoe</taxon>
    </lineage>
</organism>
<dbReference type="AlphaFoldDB" id="A0A7N0VIH4"/>
<sequence length="81" mass="9244">MDGLSSRQCRRWGEVMEEHNDLLLQHRLHLFLCSIFSSSSPWKAPLVSTPCVSAATVRSFSSPSTIHIYRPLYPISDFFSD</sequence>
<evidence type="ECO:0000313" key="1">
    <source>
        <dbReference type="EnsemblPlants" id="Kaladp0824s0006.1.v1.1.CDS.1"/>
    </source>
</evidence>
<name>A0A7N0VIH4_KALFE</name>
<proteinExistence type="predicted"/>
<accession>A0A7N0VIH4</accession>
<evidence type="ECO:0000313" key="2">
    <source>
        <dbReference type="Proteomes" id="UP000594263"/>
    </source>
</evidence>
<reference evidence="1" key="1">
    <citation type="submission" date="2021-01" db="UniProtKB">
        <authorList>
            <consortium name="EnsemblPlants"/>
        </authorList>
    </citation>
    <scope>IDENTIFICATION</scope>
</reference>
<dbReference type="Proteomes" id="UP000594263">
    <property type="component" value="Unplaced"/>
</dbReference>
<keyword evidence="2" id="KW-1185">Reference proteome</keyword>
<dbReference type="Gramene" id="Kaladp0824s0006.1.v1.1">
    <property type="protein sequence ID" value="Kaladp0824s0006.1.v1.1.CDS.1"/>
    <property type="gene ID" value="Kaladp0824s0006.v1.1"/>
</dbReference>